<proteinExistence type="inferred from homology"/>
<sequence length="292" mass="32209">MGCRLLPPLSALPAFEAVARLGSMKAAADELGRTHGAVSKQVAHLSEDLGIPLFAKEGVGVVLTKEGRDFAATVAGVLDTLAESRSRFQRRSDDAVIEIGISATYAMRWLMPRMPDLYQSVPGIELSFRMTGREQVPNRELDLILTWDRLNWSDGFYEDPDIRTLGDVSFGLVHAPAVVLEKTSAGYHCDTRFLQEIAPHTWAGWEEMTGIRVSAEHDQAFPHLFLAIEAAVAGLGVALVEKRLVAEELYSGRLVAPFGFHRIERGFGAIITGRGRDRGKVQALLDWLERQD</sequence>
<dbReference type="Pfam" id="PF00126">
    <property type="entry name" value="HTH_1"/>
    <property type="match status" value="1"/>
</dbReference>
<protein>
    <submittedName>
        <fullName evidence="6">LysR family transcriptional regulator</fullName>
    </submittedName>
</protein>
<evidence type="ECO:0000313" key="7">
    <source>
        <dbReference type="Proteomes" id="UP000705379"/>
    </source>
</evidence>
<feature type="domain" description="HTH lysR-type" evidence="5">
    <location>
        <begin position="7"/>
        <end position="64"/>
    </location>
</feature>
<dbReference type="SUPFAM" id="SSF46785">
    <property type="entry name" value="Winged helix' DNA-binding domain"/>
    <property type="match status" value="1"/>
</dbReference>
<dbReference type="Pfam" id="PF03466">
    <property type="entry name" value="LysR_substrate"/>
    <property type="match status" value="1"/>
</dbReference>
<evidence type="ECO:0000256" key="1">
    <source>
        <dbReference type="ARBA" id="ARBA00009437"/>
    </source>
</evidence>
<dbReference type="InterPro" id="IPR036390">
    <property type="entry name" value="WH_DNA-bd_sf"/>
</dbReference>
<dbReference type="InterPro" id="IPR058163">
    <property type="entry name" value="LysR-type_TF_proteobact-type"/>
</dbReference>
<dbReference type="RefSeq" id="WP_213215946.1">
    <property type="nucleotide sequence ID" value="NZ_QTKU01000002.1"/>
</dbReference>
<evidence type="ECO:0000259" key="5">
    <source>
        <dbReference type="PROSITE" id="PS50931"/>
    </source>
</evidence>
<comment type="similarity">
    <text evidence="1">Belongs to the LysR transcriptional regulatory family.</text>
</comment>
<evidence type="ECO:0000313" key="6">
    <source>
        <dbReference type="EMBL" id="MBS8260399.1"/>
    </source>
</evidence>
<dbReference type="Proteomes" id="UP000705379">
    <property type="component" value="Unassembled WGS sequence"/>
</dbReference>
<evidence type="ECO:0000256" key="4">
    <source>
        <dbReference type="ARBA" id="ARBA00023163"/>
    </source>
</evidence>
<dbReference type="PROSITE" id="PS50931">
    <property type="entry name" value="HTH_LYSR"/>
    <property type="match status" value="1"/>
</dbReference>
<keyword evidence="3" id="KW-0238">DNA-binding</keyword>
<organism evidence="6 7">
    <name type="scientific">Roseibium polysiphoniae</name>
    <dbReference type="NCBI Taxonomy" id="2571221"/>
    <lineage>
        <taxon>Bacteria</taxon>
        <taxon>Pseudomonadati</taxon>
        <taxon>Pseudomonadota</taxon>
        <taxon>Alphaproteobacteria</taxon>
        <taxon>Hyphomicrobiales</taxon>
        <taxon>Stappiaceae</taxon>
        <taxon>Roseibium</taxon>
    </lineage>
</organism>
<dbReference type="GO" id="GO:0006351">
    <property type="term" value="P:DNA-templated transcription"/>
    <property type="evidence" value="ECO:0007669"/>
    <property type="project" value="TreeGrafter"/>
</dbReference>
<dbReference type="InterPro" id="IPR036388">
    <property type="entry name" value="WH-like_DNA-bd_sf"/>
</dbReference>
<evidence type="ECO:0000256" key="3">
    <source>
        <dbReference type="ARBA" id="ARBA00023125"/>
    </source>
</evidence>
<dbReference type="AlphaFoldDB" id="A0A944CCC8"/>
<keyword evidence="2" id="KW-0805">Transcription regulation</keyword>
<comment type="caution">
    <text evidence="6">The sequence shown here is derived from an EMBL/GenBank/DDBJ whole genome shotgun (WGS) entry which is preliminary data.</text>
</comment>
<dbReference type="PANTHER" id="PTHR30537:SF74">
    <property type="entry name" value="HTH-TYPE TRANSCRIPTIONAL REGULATOR TRPI"/>
    <property type="match status" value="1"/>
</dbReference>
<dbReference type="GO" id="GO:0043565">
    <property type="term" value="F:sequence-specific DNA binding"/>
    <property type="evidence" value="ECO:0007669"/>
    <property type="project" value="TreeGrafter"/>
</dbReference>
<dbReference type="InterPro" id="IPR000847">
    <property type="entry name" value="LysR_HTH_N"/>
</dbReference>
<accession>A0A944CCC8</accession>
<name>A0A944CCC8_9HYPH</name>
<dbReference type="PANTHER" id="PTHR30537">
    <property type="entry name" value="HTH-TYPE TRANSCRIPTIONAL REGULATOR"/>
    <property type="match status" value="1"/>
</dbReference>
<dbReference type="GO" id="GO:0003700">
    <property type="term" value="F:DNA-binding transcription factor activity"/>
    <property type="evidence" value="ECO:0007669"/>
    <property type="project" value="InterPro"/>
</dbReference>
<keyword evidence="4" id="KW-0804">Transcription</keyword>
<dbReference type="Gene3D" id="3.40.190.10">
    <property type="entry name" value="Periplasmic binding protein-like II"/>
    <property type="match status" value="2"/>
</dbReference>
<dbReference type="SUPFAM" id="SSF53850">
    <property type="entry name" value="Periplasmic binding protein-like II"/>
    <property type="match status" value="1"/>
</dbReference>
<reference evidence="6" key="1">
    <citation type="submission" date="2018-08" db="EMBL/GenBank/DDBJ databases">
        <authorList>
            <person name="Jin W."/>
            <person name="Wang H."/>
            <person name="Yang Y."/>
            <person name="Li M."/>
            <person name="Liu J."/>
        </authorList>
    </citation>
    <scope>NUCLEOTIDE SEQUENCE</scope>
    <source>
        <strain evidence="6">AESS21</strain>
    </source>
</reference>
<dbReference type="Gene3D" id="1.10.10.10">
    <property type="entry name" value="Winged helix-like DNA-binding domain superfamily/Winged helix DNA-binding domain"/>
    <property type="match status" value="1"/>
</dbReference>
<reference evidence="6" key="2">
    <citation type="journal article" date="2021" name="Microorganisms">
        <title>Bacterial Dimethylsulfoniopropionate Biosynthesis in the East China Sea.</title>
        <authorList>
            <person name="Liu J."/>
            <person name="Zhang Y."/>
            <person name="Liu J."/>
            <person name="Zhong H."/>
            <person name="Williams B.T."/>
            <person name="Zheng Y."/>
            <person name="Curson A.R.J."/>
            <person name="Sun C."/>
            <person name="Sun H."/>
            <person name="Song D."/>
            <person name="Wagner Mackenzie B."/>
            <person name="Bermejo Martinez A."/>
            <person name="Todd J.D."/>
            <person name="Zhang X.H."/>
        </authorList>
    </citation>
    <scope>NUCLEOTIDE SEQUENCE</scope>
    <source>
        <strain evidence="6">AESS21</strain>
    </source>
</reference>
<evidence type="ECO:0000256" key="2">
    <source>
        <dbReference type="ARBA" id="ARBA00023015"/>
    </source>
</evidence>
<dbReference type="InterPro" id="IPR005119">
    <property type="entry name" value="LysR_subst-bd"/>
</dbReference>
<gene>
    <name evidence="6" type="ORF">DYI23_09240</name>
</gene>
<dbReference type="EMBL" id="QTKU01000002">
    <property type="protein sequence ID" value="MBS8260399.1"/>
    <property type="molecule type" value="Genomic_DNA"/>
</dbReference>